<feature type="chain" id="PRO_5026812981" evidence="1">
    <location>
        <begin position="21"/>
        <end position="186"/>
    </location>
</feature>
<evidence type="ECO:0000313" key="2">
    <source>
        <dbReference type="EMBL" id="NEX23612.1"/>
    </source>
</evidence>
<dbReference type="EMBL" id="JAAIJR010000250">
    <property type="protein sequence ID" value="NEX23612.1"/>
    <property type="molecule type" value="Genomic_DNA"/>
</dbReference>
<organism evidence="2 3">
    <name type="scientific">Thiorhodococcus mannitoliphagus</name>
    <dbReference type="NCBI Taxonomy" id="329406"/>
    <lineage>
        <taxon>Bacteria</taxon>
        <taxon>Pseudomonadati</taxon>
        <taxon>Pseudomonadota</taxon>
        <taxon>Gammaproteobacteria</taxon>
        <taxon>Chromatiales</taxon>
        <taxon>Chromatiaceae</taxon>
        <taxon>Thiorhodococcus</taxon>
    </lineage>
</organism>
<evidence type="ECO:0000313" key="3">
    <source>
        <dbReference type="Proteomes" id="UP000471640"/>
    </source>
</evidence>
<keyword evidence="1" id="KW-0732">Signal</keyword>
<proteinExistence type="predicted"/>
<name>A0A6P1E502_9GAMM</name>
<keyword evidence="3" id="KW-1185">Reference proteome</keyword>
<dbReference type="RefSeq" id="WP_164657035.1">
    <property type="nucleotide sequence ID" value="NZ_JAAIJR010000250.1"/>
</dbReference>
<feature type="signal peptide" evidence="1">
    <location>
        <begin position="1"/>
        <end position="20"/>
    </location>
</feature>
<reference evidence="3" key="1">
    <citation type="journal article" date="2020" name="Microbiol. Resour. Announc.">
        <title>Draft Genome Sequences of Thiorhodococcus mannitoliphagus and Thiorhodococcus minor, Purple Sulfur Photosynthetic Bacteria in the Gammaproteobacterial Family Chromatiaceae.</title>
        <authorList>
            <person name="Aviles F.A."/>
            <person name="Meyer T.E."/>
            <person name="Kyndt J.A."/>
        </authorList>
    </citation>
    <scope>NUCLEOTIDE SEQUENCE [LARGE SCALE GENOMIC DNA]</scope>
    <source>
        <strain evidence="3">DSM 18266</strain>
    </source>
</reference>
<dbReference type="AlphaFoldDB" id="A0A6P1E502"/>
<gene>
    <name evidence="2" type="ORF">G3480_25615</name>
</gene>
<sequence>MKVALLVALLVAAAHAVAQNADPEWVLAGETRKPYLSCNQPKDNGYQLNWTRPVVDGSGSQGIGSEGEIDGRVLYEGNESMSVVEWTKPIHDRRIGKLVMHLSASDMRRRSTLRVQTSISNGGSQYGGVYSVYASPPSSSASGPAGTLISSVVNVDRYQDFDLKVSITNGGNCYEEPVIYHFRRVR</sequence>
<comment type="caution">
    <text evidence="2">The sequence shown here is derived from an EMBL/GenBank/DDBJ whole genome shotgun (WGS) entry which is preliminary data.</text>
</comment>
<evidence type="ECO:0000256" key="1">
    <source>
        <dbReference type="SAM" id="SignalP"/>
    </source>
</evidence>
<dbReference type="Proteomes" id="UP000471640">
    <property type="component" value="Unassembled WGS sequence"/>
</dbReference>
<reference evidence="2 3" key="2">
    <citation type="submission" date="2020-02" db="EMBL/GenBank/DDBJ databases">
        <title>Genome sequences of Thiorhodococcus mannitoliphagus and Thiorhodococcus minor, purple sulfur photosynthetic bacteria in the gammaproteobacterial family, Chromatiaceae.</title>
        <authorList>
            <person name="Aviles F.A."/>
            <person name="Meyer T.E."/>
            <person name="Kyndt J.A."/>
        </authorList>
    </citation>
    <scope>NUCLEOTIDE SEQUENCE [LARGE SCALE GENOMIC DNA]</scope>
    <source>
        <strain evidence="2 3">DSM 18266</strain>
    </source>
</reference>
<accession>A0A6P1E502</accession>
<protein>
    <submittedName>
        <fullName evidence="2">Uncharacterized protein</fullName>
    </submittedName>
</protein>